<gene>
    <name evidence="1" type="ORF">T10_3942</name>
</gene>
<comment type="caution">
    <text evidence="1">The sequence shown here is derived from an EMBL/GenBank/DDBJ whole genome shotgun (WGS) entry which is preliminary data.</text>
</comment>
<evidence type="ECO:0000313" key="2">
    <source>
        <dbReference type="Proteomes" id="UP000054843"/>
    </source>
</evidence>
<sequence length="36" mass="4272">MFYKYATLEGTFLQMRLICTCARILEEIQPGHPWNP</sequence>
<accession>A0A0V1LYU4</accession>
<name>A0A0V1LYU4_9BILA</name>
<dbReference type="AlphaFoldDB" id="A0A0V1LYU4"/>
<protein>
    <submittedName>
        <fullName evidence="1">Uncharacterized protein</fullName>
    </submittedName>
</protein>
<keyword evidence="2" id="KW-1185">Reference proteome</keyword>
<reference evidence="1 2" key="1">
    <citation type="submission" date="2015-01" db="EMBL/GenBank/DDBJ databases">
        <title>Evolution of Trichinella species and genotypes.</title>
        <authorList>
            <person name="Korhonen P.K."/>
            <person name="Edoardo P."/>
            <person name="Giuseppe L.R."/>
            <person name="Gasser R.B."/>
        </authorList>
    </citation>
    <scope>NUCLEOTIDE SEQUENCE [LARGE SCALE GENOMIC DNA]</scope>
    <source>
        <strain evidence="1">ISS1980</strain>
    </source>
</reference>
<organism evidence="1 2">
    <name type="scientific">Trichinella papuae</name>
    <dbReference type="NCBI Taxonomy" id="268474"/>
    <lineage>
        <taxon>Eukaryota</taxon>
        <taxon>Metazoa</taxon>
        <taxon>Ecdysozoa</taxon>
        <taxon>Nematoda</taxon>
        <taxon>Enoplea</taxon>
        <taxon>Dorylaimia</taxon>
        <taxon>Trichinellida</taxon>
        <taxon>Trichinellidae</taxon>
        <taxon>Trichinella</taxon>
    </lineage>
</organism>
<dbReference type="EMBL" id="JYDO01000924">
    <property type="protein sequence ID" value="KRZ64615.1"/>
    <property type="molecule type" value="Genomic_DNA"/>
</dbReference>
<evidence type="ECO:0000313" key="1">
    <source>
        <dbReference type="EMBL" id="KRZ64615.1"/>
    </source>
</evidence>
<proteinExistence type="predicted"/>
<dbReference type="Proteomes" id="UP000054843">
    <property type="component" value="Unassembled WGS sequence"/>
</dbReference>